<sequence>MLKKVHDSIQCLQYQLRSIKEYKPKYILADKAYDTEKIKKTIIEETTAIPQTKKHQKTGKYRTKYRAIFWQKIYNYRNQVECVNSVEKRLFGGINTSRSRKLQIKET</sequence>
<proteinExistence type="predicted"/>
<evidence type="ECO:0000313" key="3">
    <source>
        <dbReference type="Proteomes" id="UP000248557"/>
    </source>
</evidence>
<dbReference type="GO" id="GO:0003677">
    <property type="term" value="F:DNA binding"/>
    <property type="evidence" value="ECO:0007669"/>
    <property type="project" value="InterPro"/>
</dbReference>
<dbReference type="InterPro" id="IPR002559">
    <property type="entry name" value="Transposase_11"/>
</dbReference>
<evidence type="ECO:0000259" key="1">
    <source>
        <dbReference type="Pfam" id="PF01609"/>
    </source>
</evidence>
<dbReference type="GO" id="GO:0006313">
    <property type="term" value="P:DNA transposition"/>
    <property type="evidence" value="ECO:0007669"/>
    <property type="project" value="InterPro"/>
</dbReference>
<dbReference type="GO" id="GO:0004803">
    <property type="term" value="F:transposase activity"/>
    <property type="evidence" value="ECO:0007669"/>
    <property type="project" value="InterPro"/>
</dbReference>
<dbReference type="AlphaFoldDB" id="A0A328Q4C4"/>
<accession>A0A328Q4C4</accession>
<dbReference type="Proteomes" id="UP000248557">
    <property type="component" value="Unassembled WGS sequence"/>
</dbReference>
<reference evidence="2 3" key="1">
    <citation type="submission" date="2017-05" db="EMBL/GenBank/DDBJ databases">
        <title>Host range expansion of the Methanosphaera genus to humans and monogastric animals involves recent and extensive reduction in genome content.</title>
        <authorList>
            <person name="Hoedt E.C."/>
            <person name="Volmer J.G."/>
            <person name="Parks D.H."/>
            <person name="Rosewarne C.P."/>
            <person name="Denman S.E."/>
            <person name="Mcsweeney C.S."/>
            <person name="O Cuiv P."/>
            <person name="Hugenholtz P."/>
            <person name="Tyson G.W."/>
            <person name="Morrison M."/>
        </authorList>
    </citation>
    <scope>NUCLEOTIDE SEQUENCE [LARGE SCALE GENOMIC DNA]</scope>
    <source>
        <strain evidence="2 3">PA5</strain>
    </source>
</reference>
<dbReference type="EMBL" id="NGJK01000037">
    <property type="protein sequence ID" value="RAP03167.1"/>
    <property type="molecule type" value="Genomic_DNA"/>
</dbReference>
<protein>
    <recommendedName>
        <fullName evidence="1">Transposase IS4-like domain-containing protein</fullName>
    </recommendedName>
</protein>
<gene>
    <name evidence="2" type="ORF">CA615_03720</name>
</gene>
<organism evidence="2 3">
    <name type="scientific">Methanosphaera stadtmanae</name>
    <dbReference type="NCBI Taxonomy" id="2317"/>
    <lineage>
        <taxon>Archaea</taxon>
        <taxon>Methanobacteriati</taxon>
        <taxon>Methanobacteriota</taxon>
        <taxon>Methanomada group</taxon>
        <taxon>Methanobacteria</taxon>
        <taxon>Methanobacteriales</taxon>
        <taxon>Methanobacteriaceae</taxon>
        <taxon>Methanosphaera</taxon>
    </lineage>
</organism>
<feature type="domain" description="Transposase IS4-like" evidence="1">
    <location>
        <begin position="4"/>
        <end position="103"/>
    </location>
</feature>
<comment type="caution">
    <text evidence="2">The sequence shown here is derived from an EMBL/GenBank/DDBJ whole genome shotgun (WGS) entry which is preliminary data.</text>
</comment>
<evidence type="ECO:0000313" key="2">
    <source>
        <dbReference type="EMBL" id="RAP03167.1"/>
    </source>
</evidence>
<dbReference type="Pfam" id="PF01609">
    <property type="entry name" value="DDE_Tnp_1"/>
    <property type="match status" value="1"/>
</dbReference>
<name>A0A328Q4C4_9EURY</name>